<dbReference type="STRING" id="1458307.OSB_20230"/>
<proteinExistence type="predicted"/>
<name>A0A0K0Y6T4_9RHOB</name>
<dbReference type="EMBL" id="CP012160">
    <property type="protein sequence ID" value="AKS46562.1"/>
    <property type="molecule type" value="Genomic_DNA"/>
</dbReference>
<keyword evidence="2" id="KW-1185">Reference proteome</keyword>
<dbReference type="KEGG" id="otm:OSB_20230"/>
<gene>
    <name evidence="1" type="ORF">OSB_20230</name>
</gene>
<evidence type="ECO:0000313" key="1">
    <source>
        <dbReference type="EMBL" id="AKS46562.1"/>
    </source>
</evidence>
<organism evidence="1 2">
    <name type="scientific">Octadecabacter temperatus</name>
    <dbReference type="NCBI Taxonomy" id="1458307"/>
    <lineage>
        <taxon>Bacteria</taxon>
        <taxon>Pseudomonadati</taxon>
        <taxon>Pseudomonadota</taxon>
        <taxon>Alphaproteobacteria</taxon>
        <taxon>Rhodobacterales</taxon>
        <taxon>Roseobacteraceae</taxon>
        <taxon>Octadecabacter</taxon>
    </lineage>
</organism>
<dbReference type="Proteomes" id="UP000067444">
    <property type="component" value="Chromosome"/>
</dbReference>
<sequence length="252" mass="28280">MSDRSLVASGHRVLHSISMVLILVIGLAALAYTAACAFGLAPWLTFTATFGDVFVPLAGMYTQIVVTFILASLFFFMPSAGRIMSLERSHRNFKLSMEDVARAYHLCHTADRSGIFTMSSEFDAVRERLAYLRDHPDLDSLEPSVLEIAAQMSHQSRELSDIYNDEKVGRAKTFLRQRQEEAERQQQLIVEAHHNLRDIRKWSQQVELEESVVASQLSQLEEQLEATLPSLGYTLGKESAEIVPLPQKPAAE</sequence>
<evidence type="ECO:0000313" key="2">
    <source>
        <dbReference type="Proteomes" id="UP000067444"/>
    </source>
</evidence>
<reference evidence="1 2" key="1">
    <citation type="journal article" date="2015" name="Genome Announc.">
        <title>Closed Genome Sequence of Octadecabacter temperatus SB1, the First Mesophilic Species of the Genus Octadecabacter.</title>
        <authorList>
            <person name="Voget S."/>
            <person name="Billerbeck S."/>
            <person name="Simon M."/>
            <person name="Daniel R."/>
        </authorList>
    </citation>
    <scope>NUCLEOTIDE SEQUENCE [LARGE SCALE GENOMIC DNA]</scope>
    <source>
        <strain evidence="1 2">SB1</strain>
    </source>
</reference>
<dbReference type="AlphaFoldDB" id="A0A0K0Y6T4"/>
<protein>
    <submittedName>
        <fullName evidence="1">Uncharacterized protein</fullName>
    </submittedName>
</protein>
<dbReference type="RefSeq" id="WP_082166526.1">
    <property type="nucleotide sequence ID" value="NZ_CP012160.1"/>
</dbReference>
<dbReference type="PATRIC" id="fig|1458307.3.peg.2038"/>
<dbReference type="OrthoDB" id="7863443at2"/>
<accession>A0A0K0Y6T4</accession>